<evidence type="ECO:0000313" key="7">
    <source>
        <dbReference type="EMBL" id="JAS07692.1"/>
    </source>
</evidence>
<dbReference type="InterPro" id="IPR001254">
    <property type="entry name" value="Trypsin_dom"/>
</dbReference>
<dbReference type="CDD" id="cd00190">
    <property type="entry name" value="Tryp_SPc"/>
    <property type="match status" value="1"/>
</dbReference>
<dbReference type="InterPro" id="IPR050430">
    <property type="entry name" value="Peptidase_S1"/>
</dbReference>
<dbReference type="PROSITE" id="PS50240">
    <property type="entry name" value="TRYPSIN_DOM"/>
    <property type="match status" value="1"/>
</dbReference>
<organism evidence="7">
    <name type="scientific">Clastoptera arizonana</name>
    <name type="common">Arizona spittle bug</name>
    <dbReference type="NCBI Taxonomy" id="38151"/>
    <lineage>
        <taxon>Eukaryota</taxon>
        <taxon>Metazoa</taxon>
        <taxon>Ecdysozoa</taxon>
        <taxon>Arthropoda</taxon>
        <taxon>Hexapoda</taxon>
        <taxon>Insecta</taxon>
        <taxon>Pterygota</taxon>
        <taxon>Neoptera</taxon>
        <taxon>Paraneoptera</taxon>
        <taxon>Hemiptera</taxon>
        <taxon>Auchenorrhyncha</taxon>
        <taxon>Cercopoidea</taxon>
        <taxon>Clastopteridae</taxon>
        <taxon>Clastoptera</taxon>
    </lineage>
</organism>
<evidence type="ECO:0000256" key="5">
    <source>
        <dbReference type="ARBA" id="ARBA00023157"/>
    </source>
</evidence>
<keyword evidence="4" id="KW-0720">Serine protease</keyword>
<dbReference type="InterPro" id="IPR043504">
    <property type="entry name" value="Peptidase_S1_PA_chymotrypsin"/>
</dbReference>
<dbReference type="SMART" id="SM00020">
    <property type="entry name" value="Tryp_SPc"/>
    <property type="match status" value="1"/>
</dbReference>
<keyword evidence="5" id="KW-1015">Disulfide bond</keyword>
<accession>A0A1B6C2E9</accession>
<dbReference type="Gene3D" id="2.40.10.10">
    <property type="entry name" value="Trypsin-like serine proteases"/>
    <property type="match status" value="1"/>
</dbReference>
<dbReference type="GO" id="GO:0004252">
    <property type="term" value="F:serine-type endopeptidase activity"/>
    <property type="evidence" value="ECO:0007669"/>
    <property type="project" value="InterPro"/>
</dbReference>
<reference evidence="7" key="1">
    <citation type="submission" date="2015-12" db="EMBL/GenBank/DDBJ databases">
        <title>De novo transcriptome assembly of four potential Pierce s Disease insect vectors from Arizona vineyards.</title>
        <authorList>
            <person name="Tassone E.E."/>
        </authorList>
    </citation>
    <scope>NUCLEOTIDE SEQUENCE</scope>
</reference>
<comment type="similarity">
    <text evidence="1">Belongs to the peptidase S1 family.</text>
</comment>
<dbReference type="InterPro" id="IPR009003">
    <property type="entry name" value="Peptidase_S1_PA"/>
</dbReference>
<feature type="non-terminal residue" evidence="7">
    <location>
        <position position="1"/>
    </location>
</feature>
<dbReference type="Pfam" id="PF00089">
    <property type="entry name" value="Trypsin"/>
    <property type="match status" value="1"/>
</dbReference>
<evidence type="ECO:0000256" key="2">
    <source>
        <dbReference type="ARBA" id="ARBA00022670"/>
    </source>
</evidence>
<dbReference type="EMBL" id="GEDC01029606">
    <property type="protein sequence ID" value="JAS07692.1"/>
    <property type="molecule type" value="Transcribed_RNA"/>
</dbReference>
<dbReference type="AlphaFoldDB" id="A0A1B6C2E9"/>
<evidence type="ECO:0000256" key="3">
    <source>
        <dbReference type="ARBA" id="ARBA00022801"/>
    </source>
</evidence>
<dbReference type="InterPro" id="IPR001314">
    <property type="entry name" value="Peptidase_S1A"/>
</dbReference>
<dbReference type="PANTHER" id="PTHR24276:SF91">
    <property type="entry name" value="AT26814P-RELATED"/>
    <property type="match status" value="1"/>
</dbReference>
<protein>
    <recommendedName>
        <fullName evidence="6">Peptidase S1 domain-containing protein</fullName>
    </recommendedName>
</protein>
<evidence type="ECO:0000259" key="6">
    <source>
        <dbReference type="PROSITE" id="PS50240"/>
    </source>
</evidence>
<dbReference type="SUPFAM" id="SSF50494">
    <property type="entry name" value="Trypsin-like serine proteases"/>
    <property type="match status" value="1"/>
</dbReference>
<keyword evidence="2" id="KW-0645">Protease</keyword>
<name>A0A1B6C2E9_9HEMI</name>
<proteinExistence type="inferred from homology"/>
<gene>
    <name evidence="7" type="ORF">g.12346</name>
</gene>
<sequence>PHCQCVSKMDVSIVFVIYFLCGAISAKPHLRTKPDTKGIGGALGIVGGTTAPITKFPYQAALLASNDYCVGAGAIVAKKFIVTSAWLAAHYFPIQVRVGSTYGTKGGQLIDIEKVITHEKFDDMYSYDVALLKLSKPIKFGKTAKPVKLATKEAKNDSLVVLSGYGSSESDNMGDDNGELTQGKQNMVDLETCEQTYNSLDESNTCAKSKTVCACYYDYGAPIVQKSKLLGWFIGGSYCCFSDHPQIYANVPTIAKWVKDKIKSEGYDEEDNLGFYYEE</sequence>
<feature type="domain" description="Peptidase S1" evidence="6">
    <location>
        <begin position="45"/>
        <end position="263"/>
    </location>
</feature>
<evidence type="ECO:0000256" key="1">
    <source>
        <dbReference type="ARBA" id="ARBA00007664"/>
    </source>
</evidence>
<keyword evidence="3" id="KW-0378">Hydrolase</keyword>
<dbReference type="PANTHER" id="PTHR24276">
    <property type="entry name" value="POLYSERASE-RELATED"/>
    <property type="match status" value="1"/>
</dbReference>
<dbReference type="GO" id="GO:0006508">
    <property type="term" value="P:proteolysis"/>
    <property type="evidence" value="ECO:0007669"/>
    <property type="project" value="UniProtKB-KW"/>
</dbReference>
<dbReference type="PRINTS" id="PR00722">
    <property type="entry name" value="CHYMOTRYPSIN"/>
</dbReference>
<evidence type="ECO:0000256" key="4">
    <source>
        <dbReference type="ARBA" id="ARBA00022825"/>
    </source>
</evidence>